<name>A0A931GK32_9ACTN</name>
<dbReference type="SUPFAM" id="SSF55931">
    <property type="entry name" value="Glutamine synthetase/guanido kinase"/>
    <property type="match status" value="1"/>
</dbReference>
<dbReference type="PROSITE" id="PS51987">
    <property type="entry name" value="GS_CATALYTIC"/>
    <property type="match status" value="1"/>
</dbReference>
<proteinExistence type="inferred from homology"/>
<dbReference type="SMART" id="SM01230">
    <property type="entry name" value="Gln-synt_C"/>
    <property type="match status" value="1"/>
</dbReference>
<dbReference type="RefSeq" id="WP_197012861.1">
    <property type="nucleotide sequence ID" value="NZ_BAABES010000016.1"/>
</dbReference>
<dbReference type="PANTHER" id="PTHR43785:SF12">
    <property type="entry name" value="TYPE-1 GLUTAMINE SYNTHETASE 2"/>
    <property type="match status" value="1"/>
</dbReference>
<dbReference type="InterPro" id="IPR008147">
    <property type="entry name" value="Gln_synt_N"/>
</dbReference>
<dbReference type="Pfam" id="PF00120">
    <property type="entry name" value="Gln-synt_C"/>
    <property type="match status" value="1"/>
</dbReference>
<dbReference type="GO" id="GO:0005524">
    <property type="term" value="F:ATP binding"/>
    <property type="evidence" value="ECO:0007669"/>
    <property type="project" value="UniProtKB-KW"/>
</dbReference>
<keyword evidence="3" id="KW-0547">Nucleotide-binding</keyword>
<reference evidence="8" key="1">
    <citation type="submission" date="2020-11" db="EMBL/GenBank/DDBJ databases">
        <title>Sequencing the genomes of 1000 actinobacteria strains.</title>
        <authorList>
            <person name="Klenk H.-P."/>
        </authorList>
    </citation>
    <scope>NUCLEOTIDE SEQUENCE</scope>
    <source>
        <strain evidence="8">DSM 43175</strain>
    </source>
</reference>
<evidence type="ECO:0000256" key="2">
    <source>
        <dbReference type="ARBA" id="ARBA00022598"/>
    </source>
</evidence>
<evidence type="ECO:0000256" key="6">
    <source>
        <dbReference type="RuleBase" id="RU000384"/>
    </source>
</evidence>
<comment type="similarity">
    <text evidence="1 5 6">Belongs to the glutamine synthetase family.</text>
</comment>
<organism evidence="8 9">
    <name type="scientific">Actinomadura viridis</name>
    <dbReference type="NCBI Taxonomy" id="58110"/>
    <lineage>
        <taxon>Bacteria</taxon>
        <taxon>Bacillati</taxon>
        <taxon>Actinomycetota</taxon>
        <taxon>Actinomycetes</taxon>
        <taxon>Streptosporangiales</taxon>
        <taxon>Thermomonosporaceae</taxon>
        <taxon>Actinomadura</taxon>
    </lineage>
</organism>
<dbReference type="GO" id="GO:0004356">
    <property type="term" value="F:glutamine synthetase activity"/>
    <property type="evidence" value="ECO:0007669"/>
    <property type="project" value="UniProtKB-EC"/>
</dbReference>
<evidence type="ECO:0000256" key="3">
    <source>
        <dbReference type="ARBA" id="ARBA00022741"/>
    </source>
</evidence>
<dbReference type="InterPro" id="IPR036651">
    <property type="entry name" value="Gln_synt_N_sf"/>
</dbReference>
<evidence type="ECO:0000313" key="9">
    <source>
        <dbReference type="Proteomes" id="UP000614047"/>
    </source>
</evidence>
<dbReference type="AlphaFoldDB" id="A0A931GK32"/>
<dbReference type="PANTHER" id="PTHR43785">
    <property type="entry name" value="GAMMA-GLUTAMYLPUTRESCINE SYNTHETASE"/>
    <property type="match status" value="1"/>
</dbReference>
<evidence type="ECO:0000256" key="1">
    <source>
        <dbReference type="ARBA" id="ARBA00009897"/>
    </source>
</evidence>
<keyword evidence="4" id="KW-0067">ATP-binding</keyword>
<protein>
    <submittedName>
        <fullName evidence="8">Glutamine synthetase</fullName>
        <ecNumber evidence="8">6.3.1.2</ecNumber>
    </submittedName>
</protein>
<dbReference type="GO" id="GO:0006542">
    <property type="term" value="P:glutamine biosynthetic process"/>
    <property type="evidence" value="ECO:0007669"/>
    <property type="project" value="InterPro"/>
</dbReference>
<dbReference type="Gene3D" id="3.30.590.10">
    <property type="entry name" value="Glutamine synthetase/guanido kinase, catalytic domain"/>
    <property type="match status" value="1"/>
</dbReference>
<dbReference type="Gene3D" id="3.10.20.70">
    <property type="entry name" value="Glutamine synthetase, N-terminal domain"/>
    <property type="match status" value="1"/>
</dbReference>
<evidence type="ECO:0000256" key="5">
    <source>
        <dbReference type="PROSITE-ProRule" id="PRU01331"/>
    </source>
</evidence>
<dbReference type="Pfam" id="PF16952">
    <property type="entry name" value="Gln-synt_N_2"/>
    <property type="match status" value="1"/>
</dbReference>
<sequence>MSSSTTVFVATNDLSGHTRGRAVPGDAVDGVLRQGVGWVPVDLALTAFGEIAPNPFGAAGDLKLMPDESTGAEIPAAGGAPAVRVYLADQVLPDGSEWPNCPRTFARAALRDFTRATGLEVVASFEHEFMLPDLPAAPPFSFERLRGAEPFGDELVGLLAHMGLEPANWLPEYGAGQFEITVRPATGVRAADRAVLLKTAVRDLARRHGHRVTFAPLVDPEGTGNGVHVHLSLRDAETGRPVLYEPGRPGGLSDLGARFSAGILAHARALVAITACSPSSYLRLLPHRWSSGGIFLAERNREALLRICPTSTVGGGNPADQYNLEFRAADATANPWLTLGVLVRAGLHGITAEYEAPRVWPEEIDESVPASVPTLPRSLEEALADLEKDDVVSGWFSPELLRTHCSVKRSELAAVAGLDDRRMCERVADVH</sequence>
<evidence type="ECO:0000313" key="8">
    <source>
        <dbReference type="EMBL" id="MBG6090393.1"/>
    </source>
</evidence>
<gene>
    <name evidence="8" type="ORF">IW256_004506</name>
</gene>
<dbReference type="EMBL" id="JADOUA010000001">
    <property type="protein sequence ID" value="MBG6090393.1"/>
    <property type="molecule type" value="Genomic_DNA"/>
</dbReference>
<dbReference type="EC" id="6.3.1.2" evidence="8"/>
<accession>A0A931GK32</accession>
<evidence type="ECO:0000259" key="7">
    <source>
        <dbReference type="PROSITE" id="PS51987"/>
    </source>
</evidence>
<keyword evidence="2 8" id="KW-0436">Ligase</keyword>
<feature type="domain" description="GS catalytic" evidence="7">
    <location>
        <begin position="102"/>
        <end position="431"/>
    </location>
</feature>
<dbReference type="InterPro" id="IPR008146">
    <property type="entry name" value="Gln_synth_cat_dom"/>
</dbReference>
<keyword evidence="9" id="KW-1185">Reference proteome</keyword>
<comment type="caution">
    <text evidence="8">The sequence shown here is derived from an EMBL/GenBank/DDBJ whole genome shotgun (WGS) entry which is preliminary data.</text>
</comment>
<dbReference type="InterPro" id="IPR014746">
    <property type="entry name" value="Gln_synth/guanido_kin_cat_dom"/>
</dbReference>
<evidence type="ECO:0000256" key="4">
    <source>
        <dbReference type="ARBA" id="ARBA00022840"/>
    </source>
</evidence>
<dbReference type="Proteomes" id="UP000614047">
    <property type="component" value="Unassembled WGS sequence"/>
</dbReference>